<evidence type="ECO:0000313" key="2">
    <source>
        <dbReference type="Proteomes" id="UP000734854"/>
    </source>
</evidence>
<proteinExistence type="predicted"/>
<reference evidence="1 2" key="1">
    <citation type="submission" date="2020-08" db="EMBL/GenBank/DDBJ databases">
        <title>Plant Genome Project.</title>
        <authorList>
            <person name="Zhang R.-G."/>
        </authorList>
    </citation>
    <scope>NUCLEOTIDE SEQUENCE [LARGE SCALE GENOMIC DNA]</scope>
    <source>
        <tissue evidence="1">Rhizome</tissue>
    </source>
</reference>
<organism evidence="1 2">
    <name type="scientific">Zingiber officinale</name>
    <name type="common">Ginger</name>
    <name type="synonym">Amomum zingiber</name>
    <dbReference type="NCBI Taxonomy" id="94328"/>
    <lineage>
        <taxon>Eukaryota</taxon>
        <taxon>Viridiplantae</taxon>
        <taxon>Streptophyta</taxon>
        <taxon>Embryophyta</taxon>
        <taxon>Tracheophyta</taxon>
        <taxon>Spermatophyta</taxon>
        <taxon>Magnoliopsida</taxon>
        <taxon>Liliopsida</taxon>
        <taxon>Zingiberales</taxon>
        <taxon>Zingiberaceae</taxon>
        <taxon>Zingiber</taxon>
    </lineage>
</organism>
<dbReference type="EMBL" id="JACMSC010000003">
    <property type="protein sequence ID" value="KAG6529058.1"/>
    <property type="molecule type" value="Genomic_DNA"/>
</dbReference>
<name>A0A8J5HQT9_ZINOF</name>
<dbReference type="AlphaFoldDB" id="A0A8J5HQT9"/>
<accession>A0A8J5HQT9</accession>
<comment type="caution">
    <text evidence="1">The sequence shown here is derived from an EMBL/GenBank/DDBJ whole genome shotgun (WGS) entry which is preliminary data.</text>
</comment>
<protein>
    <submittedName>
        <fullName evidence="1">Uncharacterized protein</fullName>
    </submittedName>
</protein>
<dbReference type="Proteomes" id="UP000734854">
    <property type="component" value="Unassembled WGS sequence"/>
</dbReference>
<keyword evidence="2" id="KW-1185">Reference proteome</keyword>
<sequence>MVPDLDKQSVVEAKKLKIQLPEVVGTLQFAHQKYVQKWCNKKGDTTWEIGRSHVMIILILWHFLSFITNGVEECSVLLFIVALF</sequence>
<gene>
    <name evidence="1" type="ORF">ZIOFF_011252</name>
</gene>
<evidence type="ECO:0000313" key="1">
    <source>
        <dbReference type="EMBL" id="KAG6529058.1"/>
    </source>
</evidence>